<evidence type="ECO:0000313" key="1">
    <source>
        <dbReference type="EMBL" id="MPM81000.1"/>
    </source>
</evidence>
<comment type="caution">
    <text evidence="1">The sequence shown here is derived from an EMBL/GenBank/DDBJ whole genome shotgun (WGS) entry which is preliminary data.</text>
</comment>
<protein>
    <submittedName>
        <fullName evidence="1">Uncharacterized protein</fullName>
    </submittedName>
</protein>
<gene>
    <name evidence="1" type="ORF">SDC9_128051</name>
</gene>
<name>A0A645CV14_9ZZZZ</name>
<organism evidence="1">
    <name type="scientific">bioreactor metagenome</name>
    <dbReference type="NCBI Taxonomy" id="1076179"/>
    <lineage>
        <taxon>unclassified sequences</taxon>
        <taxon>metagenomes</taxon>
        <taxon>ecological metagenomes</taxon>
    </lineage>
</organism>
<sequence length="253" mass="28706">MGRHSAFPVASLASPGTYSQSAIYHRLLPFADSTTTITTDWQGYIRDNSLEYNRDLDENNSGIYFLYSNSNAGLIKSSTSIVVGSPVFSATPALPNTDFNESTIIRPPQNDDSDASKTAYVDIDGISYPLYFYQKLSHDFSEKSFGIYWLFFYDFINLTDFKPKWASTGVNYYVILQGDADISDYENIKNFNIYYTLTPITEDYTKTYSLQNATGDTITINIYGFTQEDNNQEKHGVLMCNYMSLHDIKIPEV</sequence>
<reference evidence="1" key="1">
    <citation type="submission" date="2019-08" db="EMBL/GenBank/DDBJ databases">
        <authorList>
            <person name="Kucharzyk K."/>
            <person name="Murdoch R.W."/>
            <person name="Higgins S."/>
            <person name="Loffler F."/>
        </authorList>
    </citation>
    <scope>NUCLEOTIDE SEQUENCE</scope>
</reference>
<accession>A0A645CV14</accession>
<dbReference type="AlphaFoldDB" id="A0A645CV14"/>
<dbReference type="EMBL" id="VSSQ01030460">
    <property type="protein sequence ID" value="MPM81000.1"/>
    <property type="molecule type" value="Genomic_DNA"/>
</dbReference>
<proteinExistence type="predicted"/>